<evidence type="ECO:0000256" key="1">
    <source>
        <dbReference type="SAM" id="MobiDB-lite"/>
    </source>
</evidence>
<evidence type="ECO:0000313" key="2">
    <source>
        <dbReference type="EMBL" id="MFC6315074.1"/>
    </source>
</evidence>
<comment type="caution">
    <text evidence="2">The sequence shown here is derived from an EMBL/GenBank/DDBJ whole genome shotgun (WGS) entry which is preliminary data.</text>
</comment>
<protein>
    <submittedName>
        <fullName evidence="2">Uncharacterized protein</fullName>
    </submittedName>
</protein>
<gene>
    <name evidence="2" type="ORF">ACFQHW_05745</name>
</gene>
<name>A0ABW1UQM2_9LACO</name>
<keyword evidence="3" id="KW-1185">Reference proteome</keyword>
<dbReference type="Proteomes" id="UP001596310">
    <property type="component" value="Unassembled WGS sequence"/>
</dbReference>
<proteinExistence type="predicted"/>
<sequence length="63" mass="7622">MFAFRKKKSTDEAEFDFTKMMRQVRQDPQHLEQVQQDFKKYTRSYPRPNQPVSHGSGKDRQET</sequence>
<reference evidence="3" key="1">
    <citation type="journal article" date="2019" name="Int. J. Syst. Evol. Microbiol.">
        <title>The Global Catalogue of Microorganisms (GCM) 10K type strain sequencing project: providing services to taxonomists for standard genome sequencing and annotation.</title>
        <authorList>
            <consortium name="The Broad Institute Genomics Platform"/>
            <consortium name="The Broad Institute Genome Sequencing Center for Infectious Disease"/>
            <person name="Wu L."/>
            <person name="Ma J."/>
        </authorList>
    </citation>
    <scope>NUCLEOTIDE SEQUENCE [LARGE SCALE GENOMIC DNA]</scope>
    <source>
        <strain evidence="3">CCM 8897</strain>
    </source>
</reference>
<feature type="region of interest" description="Disordered" evidence="1">
    <location>
        <begin position="24"/>
        <end position="63"/>
    </location>
</feature>
<dbReference type="EMBL" id="JBHSSM010000015">
    <property type="protein sequence ID" value="MFC6315074.1"/>
    <property type="molecule type" value="Genomic_DNA"/>
</dbReference>
<organism evidence="2 3">
    <name type="scientific">Lapidilactobacillus achengensis</name>
    <dbReference type="NCBI Taxonomy" id="2486000"/>
    <lineage>
        <taxon>Bacteria</taxon>
        <taxon>Bacillati</taxon>
        <taxon>Bacillota</taxon>
        <taxon>Bacilli</taxon>
        <taxon>Lactobacillales</taxon>
        <taxon>Lactobacillaceae</taxon>
        <taxon>Lapidilactobacillus</taxon>
    </lineage>
</organism>
<evidence type="ECO:0000313" key="3">
    <source>
        <dbReference type="Proteomes" id="UP001596310"/>
    </source>
</evidence>
<accession>A0ABW1UQM2</accession>
<dbReference type="RefSeq" id="WP_125596102.1">
    <property type="nucleotide sequence ID" value="NZ_JBHSSM010000015.1"/>
</dbReference>